<accession>A0A0A1XB40</accession>
<dbReference type="EMBL" id="GBXI01006101">
    <property type="protein sequence ID" value="JAD08191.1"/>
    <property type="molecule type" value="Transcribed_RNA"/>
</dbReference>
<reference evidence="1" key="1">
    <citation type="submission" date="2014-11" db="EMBL/GenBank/DDBJ databases">
        <authorList>
            <person name="Geib S."/>
        </authorList>
    </citation>
    <scope>NUCLEOTIDE SEQUENCE</scope>
</reference>
<keyword evidence="1" id="KW-0418">Kinase</keyword>
<dbReference type="Pfam" id="PF06477">
    <property type="entry name" value="DUF1091"/>
    <property type="match status" value="1"/>
</dbReference>
<dbReference type="SMART" id="SM00697">
    <property type="entry name" value="DM8"/>
    <property type="match status" value="1"/>
</dbReference>
<reference evidence="1" key="2">
    <citation type="journal article" date="2015" name="Gigascience">
        <title>Reconstructing a comprehensive transcriptome assembly of a white-pupal translocated strain of the pest fruit fly Bactrocera cucurbitae.</title>
        <authorList>
            <person name="Sim S.B."/>
            <person name="Calla B."/>
            <person name="Hall B."/>
            <person name="DeRego T."/>
            <person name="Geib S.M."/>
        </authorList>
    </citation>
    <scope>NUCLEOTIDE SEQUENCE</scope>
</reference>
<protein>
    <submittedName>
        <fullName evidence="1">Glycerol kinase</fullName>
    </submittedName>
</protein>
<dbReference type="PANTHER" id="PTHR21112">
    <property type="entry name" value="CHEMOSENSORY PROTEIN A 29A-RELATED"/>
    <property type="match status" value="1"/>
</dbReference>
<dbReference type="PANTHER" id="PTHR21112:SF10">
    <property type="entry name" value="CHEMOSENSORY PROTEIN A 87A"/>
    <property type="match status" value="1"/>
</dbReference>
<dbReference type="AlphaFoldDB" id="A0A0A1XB40"/>
<dbReference type="GO" id="GO:0016301">
    <property type="term" value="F:kinase activity"/>
    <property type="evidence" value="ECO:0007669"/>
    <property type="project" value="UniProtKB-KW"/>
</dbReference>
<evidence type="ECO:0000313" key="1">
    <source>
        <dbReference type="EMBL" id="JAD08191.1"/>
    </source>
</evidence>
<sequence>MHFYLLCLYGIAFKYAVIITAVEASNYEFILDQLIAVKEDEDVGKINVEFIQSEDGVKISGIAEQLVALDNAWKIKILLKRAEDAEKDYNTLMPLPAMRVCDFMLFFYRMYIYESLVKYSNAPSPYVCPVVKNTYVLKEYPIVSDKFKQYLHPGYYQVEVSLWHKDVEKLNYIIEGHVEEE</sequence>
<dbReference type="InterPro" id="IPR010512">
    <property type="entry name" value="DUF1091"/>
</dbReference>
<proteinExistence type="predicted"/>
<name>A0A0A1XB40_ZEUCU</name>
<keyword evidence="1" id="KW-0808">Transferase</keyword>
<organism evidence="1">
    <name type="scientific">Zeugodacus cucurbitae</name>
    <name type="common">Melon fruit fly</name>
    <name type="synonym">Bactrocera cucurbitae</name>
    <dbReference type="NCBI Taxonomy" id="28588"/>
    <lineage>
        <taxon>Eukaryota</taxon>
        <taxon>Metazoa</taxon>
        <taxon>Ecdysozoa</taxon>
        <taxon>Arthropoda</taxon>
        <taxon>Hexapoda</taxon>
        <taxon>Insecta</taxon>
        <taxon>Pterygota</taxon>
        <taxon>Neoptera</taxon>
        <taxon>Endopterygota</taxon>
        <taxon>Diptera</taxon>
        <taxon>Brachycera</taxon>
        <taxon>Muscomorpha</taxon>
        <taxon>Tephritoidea</taxon>
        <taxon>Tephritidae</taxon>
        <taxon>Zeugodacus</taxon>
        <taxon>Zeugodacus</taxon>
    </lineage>
</organism>
<gene>
    <name evidence="1" type="primary">glpK</name>
    <name evidence="1" type="ORF">g.10785</name>
</gene>